<dbReference type="InterPro" id="IPR016181">
    <property type="entry name" value="Acyl_CoA_acyltransferase"/>
</dbReference>
<evidence type="ECO:0000256" key="1">
    <source>
        <dbReference type="ARBA" id="ARBA00022679"/>
    </source>
</evidence>
<dbReference type="RefSeq" id="WP_257919043.1">
    <property type="nucleotide sequence ID" value="NZ_JAMXQV010000002.1"/>
</dbReference>
<dbReference type="GO" id="GO:0016747">
    <property type="term" value="F:acyltransferase activity, transferring groups other than amino-acyl groups"/>
    <property type="evidence" value="ECO:0007669"/>
    <property type="project" value="InterPro"/>
</dbReference>
<dbReference type="AlphaFoldDB" id="A0A9X2N7N8"/>
<dbReference type="PANTHER" id="PTHR43877:SF1">
    <property type="entry name" value="ACETYLTRANSFERASE"/>
    <property type="match status" value="1"/>
</dbReference>
<name>A0A9X2N7N8_9PSEU</name>
<keyword evidence="5" id="KW-1185">Reference proteome</keyword>
<dbReference type="Gene3D" id="3.40.630.30">
    <property type="match status" value="1"/>
</dbReference>
<feature type="domain" description="N-acetyltransferase" evidence="3">
    <location>
        <begin position="1"/>
        <end position="150"/>
    </location>
</feature>
<accession>A0A9X2N7N8</accession>
<organism evidence="4 5">
    <name type="scientific">Amycolatopsis iheyensis</name>
    <dbReference type="NCBI Taxonomy" id="2945988"/>
    <lineage>
        <taxon>Bacteria</taxon>
        <taxon>Bacillati</taxon>
        <taxon>Actinomycetota</taxon>
        <taxon>Actinomycetes</taxon>
        <taxon>Pseudonocardiales</taxon>
        <taxon>Pseudonocardiaceae</taxon>
        <taxon>Amycolatopsis</taxon>
    </lineage>
</organism>
<dbReference type="Proteomes" id="UP001144096">
    <property type="component" value="Unassembled WGS sequence"/>
</dbReference>
<sequence length="150" mass="16239">MTVSVCVAEDVPELIKSAAALFVEDGGSRDPFLDTGWPAREGLVYYTGRVQDPDCLCLLAGDGAGHLIGRLLPPDELRPGAVRAQLESMRVAPERRREGVGGELVDAFLTWAGDRGANEVTVSAYARNETALAFYENRGFRPFLVTLSRA</sequence>
<dbReference type="EMBL" id="JAMXQV010000002">
    <property type="protein sequence ID" value="MCR6482417.1"/>
    <property type="molecule type" value="Genomic_DNA"/>
</dbReference>
<keyword evidence="1" id="KW-0808">Transferase</keyword>
<dbReference type="InterPro" id="IPR050832">
    <property type="entry name" value="Bact_Acetyltransf"/>
</dbReference>
<evidence type="ECO:0000259" key="3">
    <source>
        <dbReference type="PROSITE" id="PS51186"/>
    </source>
</evidence>
<keyword evidence="2" id="KW-0012">Acyltransferase</keyword>
<evidence type="ECO:0000256" key="2">
    <source>
        <dbReference type="ARBA" id="ARBA00023315"/>
    </source>
</evidence>
<gene>
    <name evidence="4" type="ORF">M8542_06290</name>
</gene>
<dbReference type="SUPFAM" id="SSF55729">
    <property type="entry name" value="Acyl-CoA N-acyltransferases (Nat)"/>
    <property type="match status" value="1"/>
</dbReference>
<dbReference type="InterPro" id="IPR000182">
    <property type="entry name" value="GNAT_dom"/>
</dbReference>
<evidence type="ECO:0000313" key="5">
    <source>
        <dbReference type="Proteomes" id="UP001144096"/>
    </source>
</evidence>
<dbReference type="PROSITE" id="PS51186">
    <property type="entry name" value="GNAT"/>
    <property type="match status" value="1"/>
</dbReference>
<comment type="caution">
    <text evidence="4">The sequence shown here is derived from an EMBL/GenBank/DDBJ whole genome shotgun (WGS) entry which is preliminary data.</text>
</comment>
<proteinExistence type="predicted"/>
<dbReference type="PANTHER" id="PTHR43877">
    <property type="entry name" value="AMINOALKYLPHOSPHONATE N-ACETYLTRANSFERASE-RELATED-RELATED"/>
    <property type="match status" value="1"/>
</dbReference>
<dbReference type="CDD" id="cd04301">
    <property type="entry name" value="NAT_SF"/>
    <property type="match status" value="1"/>
</dbReference>
<protein>
    <submittedName>
        <fullName evidence="4">GNAT family N-acetyltransferase</fullName>
    </submittedName>
</protein>
<evidence type="ECO:0000313" key="4">
    <source>
        <dbReference type="EMBL" id="MCR6482417.1"/>
    </source>
</evidence>
<dbReference type="Pfam" id="PF00583">
    <property type="entry name" value="Acetyltransf_1"/>
    <property type="match status" value="1"/>
</dbReference>
<reference evidence="4" key="1">
    <citation type="submission" date="2022-06" db="EMBL/GenBank/DDBJ databases">
        <title>Amycolatopsis iheyaensis sp. nov., a new species of the genus Amycolatopsis isolated from soil in Iheya island, Japan.</title>
        <authorList>
            <person name="Ngamcharungchit C."/>
            <person name="Kanto H."/>
            <person name="Take A."/>
            <person name="Intra B."/>
            <person name="Matsumoto A."/>
            <person name="Panbangred W."/>
            <person name="Inahashi Y."/>
        </authorList>
    </citation>
    <scope>NUCLEOTIDE SEQUENCE</scope>
    <source>
        <strain evidence="4">OK19-0408</strain>
    </source>
</reference>